<dbReference type="InterPro" id="IPR000600">
    <property type="entry name" value="ROK"/>
</dbReference>
<dbReference type="Proteomes" id="UP000600565">
    <property type="component" value="Unassembled WGS sequence"/>
</dbReference>
<dbReference type="Pfam" id="PF00480">
    <property type="entry name" value="ROK"/>
    <property type="match status" value="1"/>
</dbReference>
<evidence type="ECO:0000313" key="3">
    <source>
        <dbReference type="Proteomes" id="UP000600565"/>
    </source>
</evidence>
<protein>
    <submittedName>
        <fullName evidence="2">ROK family protein</fullName>
    </submittedName>
</protein>
<dbReference type="RefSeq" id="WP_191704924.1">
    <property type="nucleotide sequence ID" value="NZ_JACSPW010000016.1"/>
</dbReference>
<keyword evidence="3" id="KW-1185">Reference proteome</keyword>
<organism evidence="2 3">
    <name type="scientific">Solibacillus merdavium</name>
    <dbReference type="NCBI Taxonomy" id="2762218"/>
    <lineage>
        <taxon>Bacteria</taxon>
        <taxon>Bacillati</taxon>
        <taxon>Bacillota</taxon>
        <taxon>Bacilli</taxon>
        <taxon>Bacillales</taxon>
        <taxon>Caryophanaceae</taxon>
        <taxon>Solibacillus</taxon>
    </lineage>
</organism>
<name>A0ABR8XR67_9BACL</name>
<dbReference type="PANTHER" id="PTHR18964">
    <property type="entry name" value="ROK (REPRESSOR, ORF, KINASE) FAMILY"/>
    <property type="match status" value="1"/>
</dbReference>
<sequence>MWILSADIGGTKLALALSKQEQPEQLVKQMEVKSPQQSEPLFDAIISGFNELLAGEDGHIVKVAVGLPGILDLHQGLVVHQQNLPWRNFPLVQKLQEVYPQAHIIMETDMMTAANGEYKIRRFEKETFIYVTVSTGIACCMIHDGQFMRGAGVPGEIGFSLSSSGDFFEDVCAGPGLLKILQHHTKEERTLPEFFARYYKQDELIVPLIHEWQREIAQKIHSFILLVDPHVIVLGGGIMNHQPQIVEEISHLVDQYFSLPFFEHKKGRVQASLNKGNAGLIGAALL</sequence>
<dbReference type="InterPro" id="IPR043129">
    <property type="entry name" value="ATPase_NBD"/>
</dbReference>
<comment type="similarity">
    <text evidence="1">Belongs to the ROK (NagC/XylR) family.</text>
</comment>
<evidence type="ECO:0000256" key="1">
    <source>
        <dbReference type="ARBA" id="ARBA00006479"/>
    </source>
</evidence>
<dbReference type="Gene3D" id="3.30.420.40">
    <property type="match status" value="2"/>
</dbReference>
<comment type="caution">
    <text evidence="2">The sequence shown here is derived from an EMBL/GenBank/DDBJ whole genome shotgun (WGS) entry which is preliminary data.</text>
</comment>
<dbReference type="SUPFAM" id="SSF53067">
    <property type="entry name" value="Actin-like ATPase domain"/>
    <property type="match status" value="1"/>
</dbReference>
<dbReference type="EMBL" id="JACSPW010000016">
    <property type="protein sequence ID" value="MBD8034425.1"/>
    <property type="molecule type" value="Genomic_DNA"/>
</dbReference>
<gene>
    <name evidence="2" type="ORF">H9632_15240</name>
</gene>
<reference evidence="2 3" key="1">
    <citation type="submission" date="2020-08" db="EMBL/GenBank/DDBJ databases">
        <title>A Genomic Blueprint of the Chicken Gut Microbiome.</title>
        <authorList>
            <person name="Gilroy R."/>
            <person name="Ravi A."/>
            <person name="Getino M."/>
            <person name="Pursley I."/>
            <person name="Horton D.L."/>
            <person name="Alikhan N.-F."/>
            <person name="Baker D."/>
            <person name="Gharbi K."/>
            <person name="Hall N."/>
            <person name="Watson M."/>
            <person name="Adriaenssens E.M."/>
            <person name="Foster-Nyarko E."/>
            <person name="Jarju S."/>
            <person name="Secka A."/>
            <person name="Antonio M."/>
            <person name="Oren A."/>
            <person name="Chaudhuri R."/>
            <person name="La Ragione R.M."/>
            <person name="Hildebrand F."/>
            <person name="Pallen M.J."/>
        </authorList>
    </citation>
    <scope>NUCLEOTIDE SEQUENCE [LARGE SCALE GENOMIC DNA]</scope>
    <source>
        <strain evidence="2 3">Sa1YVA6</strain>
    </source>
</reference>
<proteinExistence type="inferred from homology"/>
<evidence type="ECO:0000313" key="2">
    <source>
        <dbReference type="EMBL" id="MBD8034425.1"/>
    </source>
</evidence>
<accession>A0ABR8XR67</accession>
<dbReference type="PANTHER" id="PTHR18964:SF149">
    <property type="entry name" value="BIFUNCTIONAL UDP-N-ACETYLGLUCOSAMINE 2-EPIMERASE_N-ACETYLMANNOSAMINE KINASE"/>
    <property type="match status" value="1"/>
</dbReference>